<protein>
    <submittedName>
        <fullName evidence="2">Uncharacterized protein</fullName>
    </submittedName>
</protein>
<sequence>MLTLLMYSVFWFLSSDVCVPLNLHHKHLPTNYKLPELCARQKYINLIF</sequence>
<keyword evidence="1" id="KW-0732">Signal</keyword>
<evidence type="ECO:0000313" key="2">
    <source>
        <dbReference type="EMBL" id="JAD98492.1"/>
    </source>
</evidence>
<feature type="chain" id="PRO_5002047069" evidence="1">
    <location>
        <begin position="21"/>
        <end position="48"/>
    </location>
</feature>
<feature type="signal peptide" evidence="1">
    <location>
        <begin position="1"/>
        <end position="20"/>
    </location>
</feature>
<reference evidence="2" key="2">
    <citation type="journal article" date="2015" name="Data Brief">
        <title>Shoot transcriptome of the giant reed, Arundo donax.</title>
        <authorList>
            <person name="Barrero R.A."/>
            <person name="Guerrero F.D."/>
            <person name="Moolhuijzen P."/>
            <person name="Goolsby J.A."/>
            <person name="Tidwell J."/>
            <person name="Bellgard S.E."/>
            <person name="Bellgard M.I."/>
        </authorList>
    </citation>
    <scope>NUCLEOTIDE SEQUENCE</scope>
    <source>
        <tissue evidence="2">Shoot tissue taken approximately 20 cm above the soil surface</tissue>
    </source>
</reference>
<dbReference type="EMBL" id="GBRH01199403">
    <property type="protein sequence ID" value="JAD98492.1"/>
    <property type="molecule type" value="Transcribed_RNA"/>
</dbReference>
<accession>A0A0A9ER38</accession>
<evidence type="ECO:0000256" key="1">
    <source>
        <dbReference type="SAM" id="SignalP"/>
    </source>
</evidence>
<dbReference type="AlphaFoldDB" id="A0A0A9ER38"/>
<organism evidence="2">
    <name type="scientific">Arundo donax</name>
    <name type="common">Giant reed</name>
    <name type="synonym">Donax arundinaceus</name>
    <dbReference type="NCBI Taxonomy" id="35708"/>
    <lineage>
        <taxon>Eukaryota</taxon>
        <taxon>Viridiplantae</taxon>
        <taxon>Streptophyta</taxon>
        <taxon>Embryophyta</taxon>
        <taxon>Tracheophyta</taxon>
        <taxon>Spermatophyta</taxon>
        <taxon>Magnoliopsida</taxon>
        <taxon>Liliopsida</taxon>
        <taxon>Poales</taxon>
        <taxon>Poaceae</taxon>
        <taxon>PACMAD clade</taxon>
        <taxon>Arundinoideae</taxon>
        <taxon>Arundineae</taxon>
        <taxon>Arundo</taxon>
    </lineage>
</organism>
<reference evidence="2" key="1">
    <citation type="submission" date="2014-09" db="EMBL/GenBank/DDBJ databases">
        <authorList>
            <person name="Magalhaes I.L.F."/>
            <person name="Oliveira U."/>
            <person name="Santos F.R."/>
            <person name="Vidigal T.H.D.A."/>
            <person name="Brescovit A.D."/>
            <person name="Santos A.J."/>
        </authorList>
    </citation>
    <scope>NUCLEOTIDE SEQUENCE</scope>
    <source>
        <tissue evidence="2">Shoot tissue taken approximately 20 cm above the soil surface</tissue>
    </source>
</reference>
<name>A0A0A9ER38_ARUDO</name>
<proteinExistence type="predicted"/>